<feature type="region of interest" description="Disordered" evidence="1">
    <location>
        <begin position="546"/>
        <end position="701"/>
    </location>
</feature>
<feature type="compositionally biased region" description="Basic residues" evidence="1">
    <location>
        <begin position="263"/>
        <end position="278"/>
    </location>
</feature>
<feature type="compositionally biased region" description="Acidic residues" evidence="1">
    <location>
        <begin position="1030"/>
        <end position="1045"/>
    </location>
</feature>
<dbReference type="PANTHER" id="PTHR15921">
    <property type="entry name" value="PRE-MRNA CLEAVAGE COMPLEX II"/>
    <property type="match status" value="1"/>
</dbReference>
<gene>
    <name evidence="6" type="ORF">ABG768_015299</name>
</gene>
<keyword evidence="7" id="KW-1185">Reference proteome</keyword>
<feature type="compositionally biased region" description="Basic and acidic residues" evidence="1">
    <location>
        <begin position="306"/>
        <end position="374"/>
    </location>
</feature>
<feature type="compositionally biased region" description="Basic and acidic residues" evidence="1">
    <location>
        <begin position="548"/>
        <end position="559"/>
    </location>
</feature>
<dbReference type="EMBL" id="JAWDJR010000021">
    <property type="protein sequence ID" value="KAK9955420.1"/>
    <property type="molecule type" value="Genomic_DNA"/>
</dbReference>
<feature type="compositionally biased region" description="Low complexity" evidence="1">
    <location>
        <begin position="1012"/>
        <end position="1026"/>
    </location>
</feature>
<feature type="region of interest" description="Disordered" evidence="1">
    <location>
        <begin position="1011"/>
        <end position="1047"/>
    </location>
</feature>
<dbReference type="GO" id="GO:0005849">
    <property type="term" value="C:mRNA cleavage factor complex"/>
    <property type="evidence" value="ECO:0007669"/>
    <property type="project" value="InterPro"/>
</dbReference>
<feature type="region of interest" description="Disordered" evidence="1">
    <location>
        <begin position="30"/>
        <end position="413"/>
    </location>
</feature>
<feature type="compositionally biased region" description="Basic residues" evidence="1">
    <location>
        <begin position="247"/>
        <end position="256"/>
    </location>
</feature>
<feature type="compositionally biased region" description="Polar residues" evidence="1">
    <location>
        <begin position="563"/>
        <end position="574"/>
    </location>
</feature>
<dbReference type="Proteomes" id="UP001479290">
    <property type="component" value="Unassembled WGS sequence"/>
</dbReference>
<dbReference type="InterPro" id="IPR045154">
    <property type="entry name" value="PCF11-like"/>
</dbReference>
<dbReference type="GO" id="GO:0005737">
    <property type="term" value="C:cytoplasm"/>
    <property type="evidence" value="ECO:0007669"/>
    <property type="project" value="TreeGrafter"/>
</dbReference>
<dbReference type="GO" id="GO:0031124">
    <property type="term" value="P:mRNA 3'-end processing"/>
    <property type="evidence" value="ECO:0007669"/>
    <property type="project" value="InterPro"/>
</dbReference>
<dbReference type="InterPro" id="IPR048832">
    <property type="entry name" value="PCF11_charged"/>
</dbReference>
<feature type="compositionally biased region" description="Basic and acidic residues" evidence="1">
    <location>
        <begin position="228"/>
        <end position="243"/>
    </location>
</feature>
<evidence type="ECO:0000259" key="4">
    <source>
        <dbReference type="Pfam" id="PF20845"/>
    </source>
</evidence>
<comment type="caution">
    <text evidence="6">The sequence shown here is derived from an EMBL/GenBank/DDBJ whole genome shotgun (WGS) entry which is preliminary data.</text>
</comment>
<accession>A0AAW1Z5W9</accession>
<evidence type="ECO:0000259" key="3">
    <source>
        <dbReference type="Pfam" id="PF20827"/>
    </source>
</evidence>
<dbReference type="InterPro" id="IPR048830">
    <property type="entry name" value="PCF11_helical"/>
</dbReference>
<name>A0AAW1Z5W9_CULAL</name>
<evidence type="ECO:0000313" key="7">
    <source>
        <dbReference type="Proteomes" id="UP001479290"/>
    </source>
</evidence>
<dbReference type="GO" id="GO:0003729">
    <property type="term" value="F:mRNA binding"/>
    <property type="evidence" value="ECO:0007669"/>
    <property type="project" value="InterPro"/>
</dbReference>
<dbReference type="InterPro" id="IPR021605">
    <property type="entry name" value="Pcf11_Clp1-ID"/>
</dbReference>
<feature type="compositionally biased region" description="Basic and acidic residues" evidence="1">
    <location>
        <begin position="670"/>
        <end position="685"/>
    </location>
</feature>
<feature type="region of interest" description="Disordered" evidence="1">
    <location>
        <begin position="458"/>
        <end position="482"/>
    </location>
</feature>
<evidence type="ECO:0000313" key="6">
    <source>
        <dbReference type="EMBL" id="KAK9955420.1"/>
    </source>
</evidence>
<dbReference type="GO" id="GO:0000993">
    <property type="term" value="F:RNA polymerase II complex binding"/>
    <property type="evidence" value="ECO:0007669"/>
    <property type="project" value="InterPro"/>
</dbReference>
<feature type="domain" description="Pcf11 Clp1-ID" evidence="2">
    <location>
        <begin position="1098"/>
        <end position="1137"/>
    </location>
</feature>
<evidence type="ECO:0000259" key="5">
    <source>
        <dbReference type="Pfam" id="PF21936"/>
    </source>
</evidence>
<dbReference type="PANTHER" id="PTHR15921:SF3">
    <property type="entry name" value="PRE-MRNA CLEAVAGE COMPLEX 2 PROTEIN PCF11"/>
    <property type="match status" value="1"/>
</dbReference>
<organism evidence="6 7">
    <name type="scientific">Culter alburnus</name>
    <name type="common">Topmouth culter</name>
    <dbReference type="NCBI Taxonomy" id="194366"/>
    <lineage>
        <taxon>Eukaryota</taxon>
        <taxon>Metazoa</taxon>
        <taxon>Chordata</taxon>
        <taxon>Craniata</taxon>
        <taxon>Vertebrata</taxon>
        <taxon>Euteleostomi</taxon>
        <taxon>Actinopterygii</taxon>
        <taxon>Neopterygii</taxon>
        <taxon>Teleostei</taxon>
        <taxon>Ostariophysi</taxon>
        <taxon>Cypriniformes</taxon>
        <taxon>Xenocyprididae</taxon>
        <taxon>Xenocypridinae</taxon>
        <taxon>Culter</taxon>
    </lineage>
</organism>
<proteinExistence type="predicted"/>
<dbReference type="GO" id="GO:0006369">
    <property type="term" value="P:termination of RNA polymerase II transcription"/>
    <property type="evidence" value="ECO:0007669"/>
    <property type="project" value="InterPro"/>
</dbReference>
<dbReference type="Pfam" id="PF21936">
    <property type="entry name" value="Pcf11_C"/>
    <property type="match status" value="1"/>
</dbReference>
<dbReference type="InterPro" id="IPR054127">
    <property type="entry name" value="Pcf11_C"/>
</dbReference>
<feature type="domain" description="PCF11 charged region" evidence="3">
    <location>
        <begin position="109"/>
        <end position="269"/>
    </location>
</feature>
<evidence type="ECO:0000256" key="1">
    <source>
        <dbReference type="SAM" id="MobiDB-lite"/>
    </source>
</evidence>
<dbReference type="EMBL" id="JAWDJR010000021">
    <property type="protein sequence ID" value="KAK9955419.1"/>
    <property type="molecule type" value="Genomic_DNA"/>
</dbReference>
<dbReference type="Pfam" id="PF20845">
    <property type="entry name" value="Pcf11_helical"/>
    <property type="match status" value="1"/>
</dbReference>
<evidence type="ECO:0008006" key="8">
    <source>
        <dbReference type="Google" id="ProtNLM"/>
    </source>
</evidence>
<feature type="region of interest" description="Disordered" evidence="1">
    <location>
        <begin position="1239"/>
        <end position="1263"/>
    </location>
</feature>
<feature type="domain" description="Pre-mRNA cleavage complex 2 protein Pcf11 helical" evidence="4">
    <location>
        <begin position="2"/>
        <end position="34"/>
    </location>
</feature>
<sequence length="1283" mass="145713">MIRQQLLAKQKQLLELQQKKIELELEQTKAQLAASPAIASNHHASAPARFDISPKVSQTAPAPQTKPWLPAPSEKLSTRDPRLNRAVNAKEQVMHKKDSQVTPSFLNASEKRGQVSAERPSKLEKLRIPKKDNSNVEEKPKSKSMSPSGKGILFRPRGMESEHPKAAEVNKKDPRLHKQMHERTDSKDEDVREKKRSSEKKDRDEAVKNLDHQKSSSTRGKLINGSLNKHERLETFLKQEIKVNKANVRKRSRSRSRSPPLHSPKRKERRSPPKRKTRSITPPPKSGKARLSKHPHNDDAFPQSSVRDERNTKKSAPESRRSKRPLEDRTADQKDGPQQRISPAEHKDTKDGKRWRSGWEENKHPKQSDPDLSHGRLGTQRHKTWNTNQRPSTPRTPKQHRLSVDSNIQIPEALNSASKRDLLRKASKRHAEGEISNDEFLNVAHQINQLFQYQEERQRSDSWDESCDEGVYPSKKKPQGLGTMSDAALSYLEHKSKLKRTQLLRPVQKGGHSPLHDMLLYQPHHELTERYSESSDVNKMSCDAIKPVSDHEDPRRTDRPPSCTGSTFRNSPSPVSLDGTCGKSTVLPFERASSPVEMDQQPDGDISPRFESPNSVHSGTGPDDGPISVEGVPRHDHFLEQGRSGRNHDESPGNTPTHSSEGPVPQVNAPRHDGPNIPQRFDRYKGSQASFDGPPSHMREPRLDGPPIPYAAPPSRYEGSTGAYDGSGGPVRYPGLRFDAPHRFERFPKPHERPVRFNNPPVSHRPMRCIEPHNMVRFDAQAPIHYDHPMHQNRFVNPPRFDNPHMPHGPPGYEEPRFPARLMNFDEQQGAVRFDSPSGGMRFENPVQPEPLRFDAPPVMPRYDPQGPPRFCGPNIPNQLRPQEPTMFDQTQGQAPVINPAVPPPNFNMPPMNTFGGPAQQFPMQQNVSQASNFSVPVPTSSDFQGSFRPAPFPGPGVGSVPQPMMGGQPFMPPNQISFQPGSQFPQPEPFRQIDVNDLFSKLVNTGIIKPAQTDSTTDSTSASQTLSVPEEEEEEEQEEDDDVPDLTGFVLDDMKQRHDSIITKLYTGIQCYSCGMRFTASQTDVYADHLDWHYRQNRSEKDISKKVTHRRWYYTLTDWIEFEEIADLEERAKSQFFEKVHEEVVQKTQEAAKEREFQSVKAAADVVHELCEICQEQFEMYWEEEEEEWHLKNAIRVDGKTYHPSCYEDYKNTSSFVDCTPSPNKMLTENPLTAFMKQEQGDEEPCSSIKEEPSEDNTDAPMVKEEVQVKLEEESQTSAIIF</sequence>
<reference evidence="6 7" key="1">
    <citation type="submission" date="2024-05" db="EMBL/GenBank/DDBJ databases">
        <title>A high-quality chromosomal-level genome assembly of Topmouth culter (Culter alburnus).</title>
        <authorList>
            <person name="Zhao H."/>
        </authorList>
    </citation>
    <scope>NUCLEOTIDE SEQUENCE [LARGE SCALE GENOMIC DNA]</scope>
    <source>
        <strain evidence="6">CATC2023</strain>
        <tissue evidence="6">Muscle</tissue>
    </source>
</reference>
<feature type="compositionally biased region" description="Polar residues" evidence="1">
    <location>
        <begin position="385"/>
        <end position="396"/>
    </location>
</feature>
<feature type="compositionally biased region" description="Basic and acidic residues" evidence="1">
    <location>
        <begin position="157"/>
        <end position="173"/>
    </location>
</feature>
<feature type="domain" description="Pcf11 C-terminal" evidence="5">
    <location>
        <begin position="1171"/>
        <end position="1209"/>
    </location>
</feature>
<feature type="compositionally biased region" description="Basic and acidic residues" evidence="1">
    <location>
        <begin position="199"/>
        <end position="214"/>
    </location>
</feature>
<dbReference type="Pfam" id="PF20827">
    <property type="entry name" value="PCF11_charged"/>
    <property type="match status" value="1"/>
</dbReference>
<feature type="compositionally biased region" description="Basic and acidic residues" evidence="1">
    <location>
        <begin position="109"/>
        <end position="141"/>
    </location>
</feature>
<evidence type="ECO:0000259" key="2">
    <source>
        <dbReference type="Pfam" id="PF11526"/>
    </source>
</evidence>
<dbReference type="Pfam" id="PF11526">
    <property type="entry name" value="Pfc11_Clp1_ID"/>
    <property type="match status" value="1"/>
</dbReference>
<protein>
    <recommendedName>
        <fullName evidence="8">PCF11</fullName>
    </recommendedName>
</protein>
<feature type="compositionally biased region" description="Basic and acidic residues" evidence="1">
    <location>
        <begin position="179"/>
        <end position="193"/>
    </location>
</feature>